<evidence type="ECO:0000313" key="3">
    <source>
        <dbReference type="Proteomes" id="UP000594638"/>
    </source>
</evidence>
<feature type="transmembrane region" description="Helical" evidence="1">
    <location>
        <begin position="12"/>
        <end position="31"/>
    </location>
</feature>
<gene>
    <name evidence="2" type="ORF">OLEA9_A054501</name>
</gene>
<keyword evidence="1" id="KW-0472">Membrane</keyword>
<evidence type="ECO:0000313" key="2">
    <source>
        <dbReference type="EMBL" id="CAA2966221.1"/>
    </source>
</evidence>
<name>A0A8S0QJE2_OLEEU</name>
<protein>
    <submittedName>
        <fullName evidence="2">Uncharacterized protein</fullName>
    </submittedName>
</protein>
<evidence type="ECO:0000256" key="1">
    <source>
        <dbReference type="SAM" id="Phobius"/>
    </source>
</evidence>
<sequence length="93" mass="10576">MGREMPKGGITWFCLLHGVSLMIEVAIKKAINGRWCLPRIISGPLIIGFVLFTSFWLFFPEFLRYNPMERAMDEHAAMGGFAKDILRGLDLQS</sequence>
<comment type="caution">
    <text evidence="2">The sequence shown here is derived from an EMBL/GenBank/DDBJ whole genome shotgun (WGS) entry which is preliminary data.</text>
</comment>
<dbReference type="EMBL" id="CACTIH010001856">
    <property type="protein sequence ID" value="CAA2966221.1"/>
    <property type="molecule type" value="Genomic_DNA"/>
</dbReference>
<organism evidence="2 3">
    <name type="scientific">Olea europaea subsp. europaea</name>
    <dbReference type="NCBI Taxonomy" id="158383"/>
    <lineage>
        <taxon>Eukaryota</taxon>
        <taxon>Viridiplantae</taxon>
        <taxon>Streptophyta</taxon>
        <taxon>Embryophyta</taxon>
        <taxon>Tracheophyta</taxon>
        <taxon>Spermatophyta</taxon>
        <taxon>Magnoliopsida</taxon>
        <taxon>eudicotyledons</taxon>
        <taxon>Gunneridae</taxon>
        <taxon>Pentapetalae</taxon>
        <taxon>asterids</taxon>
        <taxon>lamiids</taxon>
        <taxon>Lamiales</taxon>
        <taxon>Oleaceae</taxon>
        <taxon>Oleeae</taxon>
        <taxon>Olea</taxon>
    </lineage>
</organism>
<dbReference type="PANTHER" id="PTHR31595:SF46">
    <property type="entry name" value="ACYL-COA--STEROL O-ACYLTRANSFERASE 1"/>
    <property type="match status" value="1"/>
</dbReference>
<dbReference type="Proteomes" id="UP000594638">
    <property type="component" value="Unassembled WGS sequence"/>
</dbReference>
<reference evidence="2 3" key="1">
    <citation type="submission" date="2019-12" db="EMBL/GenBank/DDBJ databases">
        <authorList>
            <person name="Alioto T."/>
            <person name="Alioto T."/>
            <person name="Gomez Garrido J."/>
        </authorList>
    </citation>
    <scope>NUCLEOTIDE SEQUENCE [LARGE SCALE GENOMIC DNA]</scope>
</reference>
<keyword evidence="1" id="KW-1133">Transmembrane helix</keyword>
<dbReference type="OrthoDB" id="1077582at2759"/>
<dbReference type="PANTHER" id="PTHR31595">
    <property type="entry name" value="LONG-CHAIN-ALCOHOL O-FATTY-ACYLTRANSFERASE 3-RELATED"/>
    <property type="match status" value="1"/>
</dbReference>
<proteinExistence type="predicted"/>
<dbReference type="GO" id="GO:0006629">
    <property type="term" value="P:lipid metabolic process"/>
    <property type="evidence" value="ECO:0007669"/>
    <property type="project" value="InterPro"/>
</dbReference>
<dbReference type="InterPro" id="IPR044851">
    <property type="entry name" value="Wax_synthase"/>
</dbReference>
<dbReference type="GO" id="GO:0008374">
    <property type="term" value="F:O-acyltransferase activity"/>
    <property type="evidence" value="ECO:0007669"/>
    <property type="project" value="InterPro"/>
</dbReference>
<dbReference type="AlphaFoldDB" id="A0A8S0QJE2"/>
<accession>A0A8S0QJE2</accession>
<dbReference type="Gramene" id="OE9A054501T1">
    <property type="protein sequence ID" value="OE9A054501C1"/>
    <property type="gene ID" value="OE9A054501"/>
</dbReference>
<keyword evidence="3" id="KW-1185">Reference proteome</keyword>
<keyword evidence="1" id="KW-0812">Transmembrane</keyword>
<feature type="transmembrane region" description="Helical" evidence="1">
    <location>
        <begin position="37"/>
        <end position="59"/>
    </location>
</feature>